<dbReference type="SMART" id="SM00175">
    <property type="entry name" value="RAB"/>
    <property type="match status" value="2"/>
</dbReference>
<dbReference type="WBParaSite" id="ACRNAN_scaffold257.g30966.t1">
    <property type="protein sequence ID" value="ACRNAN_scaffold257.g30966.t1"/>
    <property type="gene ID" value="ACRNAN_scaffold257.g30966"/>
</dbReference>
<dbReference type="PROSITE" id="PS51421">
    <property type="entry name" value="RAS"/>
    <property type="match status" value="1"/>
</dbReference>
<proteinExistence type="inferred from homology"/>
<organism evidence="2 3">
    <name type="scientific">Acrobeloides nanus</name>
    <dbReference type="NCBI Taxonomy" id="290746"/>
    <lineage>
        <taxon>Eukaryota</taxon>
        <taxon>Metazoa</taxon>
        <taxon>Ecdysozoa</taxon>
        <taxon>Nematoda</taxon>
        <taxon>Chromadorea</taxon>
        <taxon>Rhabditida</taxon>
        <taxon>Tylenchina</taxon>
        <taxon>Cephalobomorpha</taxon>
        <taxon>Cephaloboidea</taxon>
        <taxon>Cephalobidae</taxon>
        <taxon>Acrobeloides</taxon>
    </lineage>
</organism>
<evidence type="ECO:0000256" key="1">
    <source>
        <dbReference type="ARBA" id="ARBA00006270"/>
    </source>
</evidence>
<dbReference type="GO" id="GO:0005525">
    <property type="term" value="F:GTP binding"/>
    <property type="evidence" value="ECO:0007669"/>
    <property type="project" value="InterPro"/>
</dbReference>
<name>A0A914DIM1_9BILA</name>
<dbReference type="SMART" id="SM00176">
    <property type="entry name" value="RAN"/>
    <property type="match status" value="1"/>
</dbReference>
<accession>A0A914DIM1</accession>
<dbReference type="SMART" id="SM00174">
    <property type="entry name" value="RHO"/>
    <property type="match status" value="1"/>
</dbReference>
<dbReference type="AlphaFoldDB" id="A0A914DIM1"/>
<protein>
    <submittedName>
        <fullName evidence="3">Uncharacterized protein</fullName>
    </submittedName>
</protein>
<evidence type="ECO:0000313" key="3">
    <source>
        <dbReference type="WBParaSite" id="ACRNAN_scaffold257.g30966.t1"/>
    </source>
</evidence>
<dbReference type="PANTHER" id="PTHR47979">
    <property type="entry name" value="DRAB11-RELATED"/>
    <property type="match status" value="1"/>
</dbReference>
<dbReference type="Gene3D" id="3.40.50.300">
    <property type="entry name" value="P-loop containing nucleotide triphosphate hydrolases"/>
    <property type="match status" value="2"/>
</dbReference>
<dbReference type="InterPro" id="IPR005225">
    <property type="entry name" value="Small_GTP-bd"/>
</dbReference>
<sequence>MSNSNNSVKYDYLFKIVLAGDSGVGKSSILLRYCSDEFNLEQKMTIGIEFRSHDIEIENSKIKAQVWDTAGNERFRAVTPVYYRGAYGAILVYDITNHNTFQSLQYWLEEIRSRSNNPDVVLMLIGNKCDLKKLRAVPTDEARRFAEENGLSFLETSALDSTNVKLAFQIVLEKIFMNMKEKRELEIDQNIELTHIENSKIKAQVWDTAGNERFRAVTPVYYRGAYGAILVYDITNHNTFQSLQYWLEEIKSRSNNPDVVLMLIGNKCDLKKLRAVPTDEARRFAEENGLPFLETSALDSTNVKLAFQIVLEKIFMNMKEKRELEIDQNIELIRVNQREEEGRKKCC</sequence>
<dbReference type="NCBIfam" id="TIGR00231">
    <property type="entry name" value="small_GTP"/>
    <property type="match status" value="2"/>
</dbReference>
<dbReference type="Pfam" id="PF00071">
    <property type="entry name" value="Ras"/>
    <property type="match status" value="2"/>
</dbReference>
<dbReference type="PRINTS" id="PR00449">
    <property type="entry name" value="RASTRNSFRMNG"/>
</dbReference>
<dbReference type="SMART" id="SM00173">
    <property type="entry name" value="RAS"/>
    <property type="match status" value="2"/>
</dbReference>
<comment type="similarity">
    <text evidence="1">Belongs to the small GTPase superfamily. Rab family.</text>
</comment>
<dbReference type="FunFam" id="3.40.50.300:FF:001447">
    <property type="entry name" value="Ras-related protein Rab-1B"/>
    <property type="match status" value="2"/>
</dbReference>
<dbReference type="PROSITE" id="PS51419">
    <property type="entry name" value="RAB"/>
    <property type="match status" value="2"/>
</dbReference>
<reference evidence="3" key="1">
    <citation type="submission" date="2022-11" db="UniProtKB">
        <authorList>
            <consortium name="WormBaseParasite"/>
        </authorList>
    </citation>
    <scope>IDENTIFICATION</scope>
</reference>
<dbReference type="InterPro" id="IPR001806">
    <property type="entry name" value="Small_GTPase"/>
</dbReference>
<keyword evidence="2" id="KW-1185">Reference proteome</keyword>
<evidence type="ECO:0000313" key="2">
    <source>
        <dbReference type="Proteomes" id="UP000887540"/>
    </source>
</evidence>
<dbReference type="InterPro" id="IPR050209">
    <property type="entry name" value="Rab_GTPases_membrane_traffic"/>
</dbReference>
<dbReference type="Proteomes" id="UP000887540">
    <property type="component" value="Unplaced"/>
</dbReference>
<dbReference type="InterPro" id="IPR027417">
    <property type="entry name" value="P-loop_NTPase"/>
</dbReference>
<dbReference type="GO" id="GO:0003924">
    <property type="term" value="F:GTPase activity"/>
    <property type="evidence" value="ECO:0007669"/>
    <property type="project" value="InterPro"/>
</dbReference>
<dbReference type="SUPFAM" id="SSF52540">
    <property type="entry name" value="P-loop containing nucleoside triphosphate hydrolases"/>
    <property type="match status" value="2"/>
</dbReference>